<dbReference type="InterPro" id="IPR011043">
    <property type="entry name" value="Gal_Oxase/kelch_b-propeller"/>
</dbReference>
<protein>
    <submittedName>
        <fullName evidence="2">Uncharacterized protein</fullName>
    </submittedName>
</protein>
<dbReference type="PANTHER" id="PTHR23244:SF471">
    <property type="entry name" value="GUANINE NUCLEOTIDE-BINDING PROTEIN SUBUNIT BETA 1-RELATED"/>
    <property type="match status" value="1"/>
</dbReference>
<reference evidence="2" key="1">
    <citation type="submission" date="2021-01" db="EMBL/GenBank/DDBJ databases">
        <authorList>
            <person name="Corre E."/>
            <person name="Pelletier E."/>
            <person name="Niang G."/>
            <person name="Scheremetjew M."/>
            <person name="Finn R."/>
            <person name="Kale V."/>
            <person name="Holt S."/>
            <person name="Cochrane G."/>
            <person name="Meng A."/>
            <person name="Brown T."/>
            <person name="Cohen L."/>
        </authorList>
    </citation>
    <scope>NUCLEOTIDE SEQUENCE</scope>
    <source>
        <strain evidence="2">NIES-381</strain>
    </source>
</reference>
<sequence length="1191" mass="130876">MTARPTDDVSGQLREYDIDAGTWKPLKCEGLVGRYNHTASWVVNKMYIVGGAQISKVEHSNELFAVQLDEDKVSVERLPTGPCRQGHSTVVWQDQLVVFGGTDGTQYHNDCWIFDVTDKRWDCKHKGGDDERSTPLPRAYHSCVLSGDAMLLFAGGNREVEFGDCWKMNLRTFTWERLRTHGQCPRPRKGHVACISDVPLCSPAAGTCAPPDATEPGEATGEYGQTTRLLAQESEPKMFVFGGSSSAGPQRLKGTNSEDLDCCYVLGLDSLRWDRIAPVAGKRPSKRSYHAACAFEGKLLVIGGGCEALVSGSLWLFDCKTALAQFPPTAHSPWASGVDQKPDSSSQQELTKESPMTKSDRWPIELRDAVRTLTHRDTADAVALAGKGRAPADTGMTCTAPTHPFTRKVSTGQTTGGPVTPVHPNSQYVQSATLNRPFRKGSLCKRNVASDPETVTVEPDAVFKKGRKGKRRIVVTDSDDTGTESIVPSGQPRKKRKRAVADEEMDSPAALELDAPSESTSDFESDTPFGIKYKKVNVTFGVPKSMTGRDANEETGGGRENADRTNNRMEREEHNQTESLNAMPSKETETYEPQQELAMEVEEAQRQMDVEKLANSTGIHAESVGAPRVEQHMVGKETVDSLSITVDTLCRRLVARDDLIDRLRQQNQQLLAQQTVMLSGRRESGEPCGAAPPSADAAAADGASVIPTVAPQQVIAVQQIWEETLPRNRAPSQQAHCLIARSGAGEADRLWVMWADGSLSVATLNDVRCWDRRACPVDDAGASLPLSRRAMRRLVEDLPQVDGGPAEGAPQQTVFALWVGYSCEQRQRWVQRTAECRRLRKQRRAGLRSHREAGAPPKSPQKEDGAQVDAEAEADRQGGGDEGKMDATPEEDVQYYREKNAERKAAKAAQAAVRIPRLETESIKDEKGSTRARQSASQTPEKTAENAGKPLQRKEAAEPVAAQLVSTDETQELSERLARHTDDKRLLVKEKMEDEVKSCVPGDKAEPYAVKELAGSRKRKRVPSVVQGRKKDPDCQHGRPGYYCKLCPGPGICAHGRQRYRCIDCGGKGICEHGRERRQCKDCGGASICAHGRQRHVCKECGGASICEHGRIRRKCRECGGNAFCEHGRQRHACKECGGTSICAHGRERRYCRECGGTGLCEHGKRRYDCTTCKGNRRRCHQTFPDPTGSK</sequence>
<dbReference type="SUPFAM" id="SSF50965">
    <property type="entry name" value="Galactose oxidase, central domain"/>
    <property type="match status" value="1"/>
</dbReference>
<feature type="compositionally biased region" description="Basic and acidic residues" evidence="1">
    <location>
        <begin position="918"/>
        <end position="929"/>
    </location>
</feature>
<feature type="region of interest" description="Disordered" evidence="1">
    <location>
        <begin position="387"/>
        <end position="424"/>
    </location>
</feature>
<evidence type="ECO:0000256" key="1">
    <source>
        <dbReference type="SAM" id="MobiDB-lite"/>
    </source>
</evidence>
<dbReference type="Gene3D" id="2.120.10.80">
    <property type="entry name" value="Kelch-type beta propeller"/>
    <property type="match status" value="2"/>
</dbReference>
<feature type="compositionally biased region" description="Polar residues" evidence="1">
    <location>
        <begin position="343"/>
        <end position="357"/>
    </location>
</feature>
<dbReference type="InterPro" id="IPR006652">
    <property type="entry name" value="Kelch_1"/>
</dbReference>
<dbReference type="Pfam" id="PF24681">
    <property type="entry name" value="Kelch_KLHDC2_KLHL20_DRC7"/>
    <property type="match status" value="1"/>
</dbReference>
<dbReference type="InterPro" id="IPR015915">
    <property type="entry name" value="Kelch-typ_b-propeller"/>
</dbReference>
<dbReference type="PANTHER" id="PTHR23244">
    <property type="entry name" value="KELCH REPEAT DOMAIN"/>
    <property type="match status" value="1"/>
</dbReference>
<accession>A0A7S1I3D3</accession>
<feature type="region of interest" description="Disordered" evidence="1">
    <location>
        <begin position="1013"/>
        <end position="1033"/>
    </location>
</feature>
<feature type="region of interest" description="Disordered" evidence="1">
    <location>
        <begin position="841"/>
        <end position="889"/>
    </location>
</feature>
<proteinExistence type="predicted"/>
<feature type="compositionally biased region" description="Basic and acidic residues" evidence="1">
    <location>
        <begin position="873"/>
        <end position="887"/>
    </location>
</feature>
<name>A0A7S1I3D3_9EUGL</name>
<gene>
    <name evidence="2" type="ORF">EGYM00392_LOCUS10775</name>
</gene>
<dbReference type="EMBL" id="HBGA01029354">
    <property type="protein sequence ID" value="CAD8999702.1"/>
    <property type="molecule type" value="Transcribed_RNA"/>
</dbReference>
<feature type="region of interest" description="Disordered" evidence="1">
    <location>
        <begin position="474"/>
        <end position="526"/>
    </location>
</feature>
<feature type="region of interest" description="Disordered" evidence="1">
    <location>
        <begin position="918"/>
        <end position="978"/>
    </location>
</feature>
<organism evidence="2">
    <name type="scientific">Eutreptiella gymnastica</name>
    <dbReference type="NCBI Taxonomy" id="73025"/>
    <lineage>
        <taxon>Eukaryota</taxon>
        <taxon>Discoba</taxon>
        <taxon>Euglenozoa</taxon>
        <taxon>Euglenida</taxon>
        <taxon>Spirocuta</taxon>
        <taxon>Euglenophyceae</taxon>
        <taxon>Eutreptiales</taxon>
        <taxon>Eutreptiaceae</taxon>
        <taxon>Eutreptiella</taxon>
    </lineage>
</organism>
<dbReference type="AlphaFoldDB" id="A0A7S1I3D3"/>
<evidence type="ECO:0000313" key="2">
    <source>
        <dbReference type="EMBL" id="CAD8999702.1"/>
    </source>
</evidence>
<feature type="compositionally biased region" description="Basic and acidic residues" evidence="1">
    <location>
        <begin position="550"/>
        <end position="576"/>
    </location>
</feature>
<feature type="compositionally biased region" description="Polar residues" evidence="1">
    <location>
        <begin position="931"/>
        <end position="941"/>
    </location>
</feature>
<feature type="compositionally biased region" description="Low complexity" evidence="1">
    <location>
        <begin position="409"/>
        <end position="424"/>
    </location>
</feature>
<feature type="region of interest" description="Disordered" evidence="1">
    <location>
        <begin position="544"/>
        <end position="595"/>
    </location>
</feature>
<feature type="region of interest" description="Disordered" evidence="1">
    <location>
        <begin position="331"/>
        <end position="360"/>
    </location>
</feature>
<dbReference type="Pfam" id="PF01344">
    <property type="entry name" value="Kelch_1"/>
    <property type="match status" value="1"/>
</dbReference>